<proteinExistence type="predicted"/>
<evidence type="ECO:0000313" key="2">
    <source>
        <dbReference type="Proteomes" id="UP000663525"/>
    </source>
</evidence>
<dbReference type="EMBL" id="CP064787">
    <property type="protein sequence ID" value="QSG06092.1"/>
    <property type="molecule type" value="Genomic_DNA"/>
</dbReference>
<evidence type="ECO:0000313" key="1">
    <source>
        <dbReference type="EMBL" id="QSG06092.1"/>
    </source>
</evidence>
<accession>A0A897MZL6</accession>
<dbReference type="Proteomes" id="UP000663525">
    <property type="component" value="Chromosome"/>
</dbReference>
<sequence length="41" mass="4485">MITEEGEAYLNEEYDAEEEVYINNEGTSAIDSGPGSEENNA</sequence>
<organism evidence="1 2">
    <name type="scientific">Halapricum desulfuricans</name>
    <dbReference type="NCBI Taxonomy" id="2841257"/>
    <lineage>
        <taxon>Archaea</taxon>
        <taxon>Methanobacteriati</taxon>
        <taxon>Methanobacteriota</taxon>
        <taxon>Stenosarchaea group</taxon>
        <taxon>Halobacteria</taxon>
        <taxon>Halobacteriales</taxon>
        <taxon>Haloarculaceae</taxon>
        <taxon>Halapricum</taxon>
    </lineage>
</organism>
<protein>
    <submittedName>
        <fullName evidence="1">Transcriptional regulator, MarR family</fullName>
    </submittedName>
</protein>
<reference evidence="1" key="1">
    <citation type="submission" date="2020-11" db="EMBL/GenBank/DDBJ databases">
        <title>Carbohydrate-dependent, anaerobic sulfur respiration: A novel catabolism in halophilic archaea.</title>
        <authorList>
            <person name="Sorokin D.Y."/>
            <person name="Messina E."/>
            <person name="Smedile F."/>
            <person name="La Cono V."/>
            <person name="Hallsworth J.E."/>
            <person name="Yakimov M.M."/>
        </authorList>
    </citation>
    <scope>NUCLEOTIDE SEQUENCE</scope>
    <source>
        <strain evidence="1">HSR12-1</strain>
    </source>
</reference>
<gene>
    <name evidence="1" type="primary">marR4</name>
    <name evidence="1" type="ORF">HSR121_1757</name>
</gene>
<name>A0A897MZL6_9EURY</name>
<dbReference type="AlphaFoldDB" id="A0A897MZL6"/>